<organism evidence="2">
    <name type="scientific">Gongylonema pulchrum</name>
    <dbReference type="NCBI Taxonomy" id="637853"/>
    <lineage>
        <taxon>Eukaryota</taxon>
        <taxon>Metazoa</taxon>
        <taxon>Ecdysozoa</taxon>
        <taxon>Nematoda</taxon>
        <taxon>Chromadorea</taxon>
        <taxon>Rhabditida</taxon>
        <taxon>Spirurina</taxon>
        <taxon>Spiruromorpha</taxon>
        <taxon>Spiruroidea</taxon>
        <taxon>Gongylonematidae</taxon>
        <taxon>Gongylonema</taxon>
    </lineage>
</organism>
<reference evidence="2" key="1">
    <citation type="submission" date="2016-06" db="UniProtKB">
        <authorList>
            <consortium name="WormBaseParasite"/>
        </authorList>
    </citation>
    <scope>IDENTIFICATION</scope>
</reference>
<accession>A0A183ELK3</accession>
<feature type="region of interest" description="Disordered" evidence="1">
    <location>
        <begin position="65"/>
        <end position="88"/>
    </location>
</feature>
<dbReference type="AlphaFoldDB" id="A0A183ELK3"/>
<protein>
    <submittedName>
        <fullName evidence="2">Ovule protein</fullName>
    </submittedName>
</protein>
<evidence type="ECO:0000256" key="1">
    <source>
        <dbReference type="SAM" id="MobiDB-lite"/>
    </source>
</evidence>
<evidence type="ECO:0000313" key="2">
    <source>
        <dbReference type="WBParaSite" id="GPUH_0002187101-mRNA-1"/>
    </source>
</evidence>
<name>A0A183ELK3_9BILA</name>
<proteinExistence type="predicted"/>
<sequence length="88" mass="9866">LQDGEPSLSSISVDAADDNVDVDANSKSEEKNFLEPLTDLELCAAKSHLEFSFEDIKNKDSTIRFGTGTTMRDRPCRSPMQCRDYSFQ</sequence>
<dbReference type="WBParaSite" id="GPUH_0002187101-mRNA-1">
    <property type="protein sequence ID" value="GPUH_0002187101-mRNA-1"/>
    <property type="gene ID" value="GPUH_0002187101"/>
</dbReference>